<keyword evidence="3" id="KW-1185">Reference proteome</keyword>
<feature type="region of interest" description="Disordered" evidence="1">
    <location>
        <begin position="327"/>
        <end position="395"/>
    </location>
</feature>
<evidence type="ECO:0000313" key="3">
    <source>
        <dbReference type="Proteomes" id="UP000266723"/>
    </source>
</evidence>
<organism evidence="2 3">
    <name type="scientific">Brassica cretica</name>
    <name type="common">Mustard</name>
    <dbReference type="NCBI Taxonomy" id="69181"/>
    <lineage>
        <taxon>Eukaryota</taxon>
        <taxon>Viridiplantae</taxon>
        <taxon>Streptophyta</taxon>
        <taxon>Embryophyta</taxon>
        <taxon>Tracheophyta</taxon>
        <taxon>Spermatophyta</taxon>
        <taxon>Magnoliopsida</taxon>
        <taxon>eudicotyledons</taxon>
        <taxon>Gunneridae</taxon>
        <taxon>Pentapetalae</taxon>
        <taxon>rosids</taxon>
        <taxon>malvids</taxon>
        <taxon>Brassicales</taxon>
        <taxon>Brassicaceae</taxon>
        <taxon>Brassiceae</taxon>
        <taxon>Brassica</taxon>
    </lineage>
</organism>
<feature type="compositionally biased region" description="Acidic residues" evidence="1">
    <location>
        <begin position="364"/>
        <end position="380"/>
    </location>
</feature>
<dbReference type="EMBL" id="QGKV02002055">
    <property type="protein sequence ID" value="KAF3493114.1"/>
    <property type="molecule type" value="Genomic_DNA"/>
</dbReference>
<accession>A0ABQ7A615</accession>
<feature type="compositionally biased region" description="Acidic residues" evidence="1">
    <location>
        <begin position="331"/>
        <end position="357"/>
    </location>
</feature>
<reference evidence="2 3" key="1">
    <citation type="journal article" date="2020" name="BMC Genomics">
        <title>Intraspecific diversification of the crop wild relative Brassica cretica Lam. using demographic model selection.</title>
        <authorList>
            <person name="Kioukis A."/>
            <person name="Michalopoulou V.A."/>
            <person name="Briers L."/>
            <person name="Pirintsos S."/>
            <person name="Studholme D.J."/>
            <person name="Pavlidis P."/>
            <person name="Sarris P.F."/>
        </authorList>
    </citation>
    <scope>NUCLEOTIDE SEQUENCE [LARGE SCALE GENOMIC DNA]</scope>
    <source>
        <strain evidence="3">cv. PFS-1207/04</strain>
    </source>
</reference>
<dbReference type="Proteomes" id="UP000266723">
    <property type="component" value="Unassembled WGS sequence"/>
</dbReference>
<protein>
    <submittedName>
        <fullName evidence="2">Uncharacterized protein</fullName>
    </submittedName>
</protein>
<comment type="caution">
    <text evidence="2">The sequence shown here is derived from an EMBL/GenBank/DDBJ whole genome shotgun (WGS) entry which is preliminary data.</text>
</comment>
<feature type="region of interest" description="Disordered" evidence="1">
    <location>
        <begin position="1"/>
        <end position="24"/>
    </location>
</feature>
<sequence length="410" mass="46270">MEVRCRRSKTSPQNRQVHGGYSSPFRSRGKRWVCPLNLCFQNSHILETSQLLTNKGLPCLLMLETRKRGSQRFATKTPYSVTEWRSSKDLNLGPTMLNVNRRRGGTGKQEAATLQLTGELLELVLTQIQFANIDENPETQTRKRGETNRSKGEARNIVEQGCEGDSKWSVGRKFLGLIALALDLDEGFFENIGALNDPTAVVRLLRYPGGLLKDDVLGSMNAKRTNNLPRELRAYRFPPILAGDYIGSVHPDDLPGSRLVNAELMRQLHAVYGECLLKDECWNFVVDHFKGARMLFLSEGLTHADLVAMAQEDHNLDMNTYFSKMKTVSEERDEAEERDETDVGDEADVGEEDEEGDEAKNHDGEEDAEIPVVADAEDYSEYEKVKDEDEEEDDEICFEDYKGAYGCEGK</sequence>
<gene>
    <name evidence="2" type="ORF">DY000_02054071</name>
</gene>
<evidence type="ECO:0000256" key="1">
    <source>
        <dbReference type="SAM" id="MobiDB-lite"/>
    </source>
</evidence>
<proteinExistence type="predicted"/>
<name>A0ABQ7A615_BRACR</name>
<evidence type="ECO:0000313" key="2">
    <source>
        <dbReference type="EMBL" id="KAF3493114.1"/>
    </source>
</evidence>